<evidence type="ECO:0000313" key="3">
    <source>
        <dbReference type="Proteomes" id="UP000729913"/>
    </source>
</evidence>
<sequence length="178" mass="20314">MYSKFLKLIKTNKHYDYNCYATSQKADISENKTFNRFFEAVKSWNWKLIDKFVNNGANINACLVITGPQAGSTALHFACIDDDDDKALKLLEDYEVNVNSVGDDGAQPLYLACLLGHERIVNVLLDSDANPDVEFSKKIHEKYAEFGERWSDDFGGKMTLLTFVVINNDEYLTHRILK</sequence>
<dbReference type="PROSITE" id="PS50088">
    <property type="entry name" value="ANK_REPEAT"/>
    <property type="match status" value="2"/>
</dbReference>
<dbReference type="PANTHER" id="PTHR24198">
    <property type="entry name" value="ANKYRIN REPEAT AND PROTEIN KINASE DOMAIN-CONTAINING PROTEIN"/>
    <property type="match status" value="1"/>
</dbReference>
<protein>
    <submittedName>
        <fullName evidence="2">Uncharacterized protein</fullName>
    </submittedName>
</protein>
<keyword evidence="1" id="KW-0040">ANK repeat</keyword>
<organism evidence="2 3">
    <name type="scientific">Cotesia typhae</name>
    <dbReference type="NCBI Taxonomy" id="2053667"/>
    <lineage>
        <taxon>Eukaryota</taxon>
        <taxon>Metazoa</taxon>
        <taxon>Ecdysozoa</taxon>
        <taxon>Arthropoda</taxon>
        <taxon>Hexapoda</taxon>
        <taxon>Insecta</taxon>
        <taxon>Pterygota</taxon>
        <taxon>Neoptera</taxon>
        <taxon>Endopterygota</taxon>
        <taxon>Hymenoptera</taxon>
        <taxon>Apocrita</taxon>
        <taxon>Ichneumonoidea</taxon>
        <taxon>Braconidae</taxon>
        <taxon>Microgastrinae</taxon>
        <taxon>Cotesia</taxon>
    </lineage>
</organism>
<name>A0A8J5R4M0_9HYME</name>
<dbReference type="EMBL" id="JAAOIC020000016">
    <property type="protein sequence ID" value="KAG8041652.1"/>
    <property type="molecule type" value="Genomic_DNA"/>
</dbReference>
<dbReference type="SMART" id="SM00248">
    <property type="entry name" value="ANK"/>
    <property type="match status" value="3"/>
</dbReference>
<dbReference type="AlphaFoldDB" id="A0A8J5R4M0"/>
<feature type="repeat" description="ANK" evidence="1">
    <location>
        <begin position="70"/>
        <end position="103"/>
    </location>
</feature>
<feature type="repeat" description="ANK" evidence="1">
    <location>
        <begin position="104"/>
        <end position="136"/>
    </location>
</feature>
<dbReference type="PROSITE" id="PS50297">
    <property type="entry name" value="ANK_REP_REGION"/>
    <property type="match status" value="1"/>
</dbReference>
<proteinExistence type="predicted"/>
<dbReference type="InterPro" id="IPR002110">
    <property type="entry name" value="Ankyrin_rpt"/>
</dbReference>
<gene>
    <name evidence="2" type="ORF">G9C98_002945</name>
</gene>
<dbReference type="Proteomes" id="UP000729913">
    <property type="component" value="Unassembled WGS sequence"/>
</dbReference>
<reference evidence="2" key="2">
    <citation type="submission" date="2021-04" db="EMBL/GenBank/DDBJ databases">
        <title>Genome-wide patterns of bracovirus chromosomal integration into multiple host tissues during parasitism.</title>
        <authorList>
            <person name="Chebbi M.A.C."/>
        </authorList>
    </citation>
    <scope>NUCLEOTIDE SEQUENCE</scope>
    <source>
        <tissue evidence="2">Whole body</tissue>
    </source>
</reference>
<dbReference type="Pfam" id="PF12796">
    <property type="entry name" value="Ank_2"/>
    <property type="match status" value="1"/>
</dbReference>
<dbReference type="PANTHER" id="PTHR24198:SF165">
    <property type="entry name" value="ANKYRIN REPEAT-CONTAINING PROTEIN-RELATED"/>
    <property type="match status" value="1"/>
</dbReference>
<comment type="caution">
    <text evidence="2">The sequence shown here is derived from an EMBL/GenBank/DDBJ whole genome shotgun (WGS) entry which is preliminary data.</text>
</comment>
<keyword evidence="3" id="KW-1185">Reference proteome</keyword>
<accession>A0A8J5R4M0</accession>
<evidence type="ECO:0000313" key="2">
    <source>
        <dbReference type="EMBL" id="KAG8041652.1"/>
    </source>
</evidence>
<evidence type="ECO:0000256" key="1">
    <source>
        <dbReference type="PROSITE-ProRule" id="PRU00023"/>
    </source>
</evidence>
<dbReference type="OrthoDB" id="539213at2759"/>
<reference evidence="2" key="1">
    <citation type="submission" date="2020-03" db="EMBL/GenBank/DDBJ databases">
        <authorList>
            <person name="Chebbi M.A."/>
            <person name="Drezen J.M."/>
        </authorList>
    </citation>
    <scope>NUCLEOTIDE SEQUENCE</scope>
    <source>
        <tissue evidence="2">Whole body</tissue>
    </source>
</reference>